<keyword evidence="2" id="KW-0732">Signal</keyword>
<feature type="signal peptide" evidence="2">
    <location>
        <begin position="1"/>
        <end position="21"/>
    </location>
</feature>
<proteinExistence type="predicted"/>
<evidence type="ECO:0008006" key="5">
    <source>
        <dbReference type="Google" id="ProtNLM"/>
    </source>
</evidence>
<reference evidence="3 4" key="1">
    <citation type="submission" date="2019-07" db="EMBL/GenBank/DDBJ databases">
        <title>Paenibacillus ottowii sp. nov. isolated from a fermentation system processing bovine manure.</title>
        <authorList>
            <person name="Velazquez L.F."/>
            <person name="Rajbanshi S."/>
            <person name="Guan S."/>
            <person name="Hinchee M."/>
            <person name="Welsh A."/>
        </authorList>
    </citation>
    <scope>NUCLEOTIDE SEQUENCE [LARGE SCALE GENOMIC DNA]</scope>
    <source>
        <strain evidence="3 4">MS2379</strain>
    </source>
</reference>
<feature type="region of interest" description="Disordered" evidence="1">
    <location>
        <begin position="224"/>
        <end position="243"/>
    </location>
</feature>
<feature type="compositionally biased region" description="Polar residues" evidence="1">
    <location>
        <begin position="326"/>
        <end position="347"/>
    </location>
</feature>
<dbReference type="InterPro" id="IPR019076">
    <property type="entry name" value="Spore_lipoprot_YhcN/YlaJ-like"/>
</dbReference>
<accession>A0ABY3B2D5</accession>
<sequence>MPGTKKVISLTISAALLASMATLTGCGTANHNVRTNATRYNTQSTHHLDGVNRYGLDGVNRLDGMNRLDGVNRMDGVNRYGVKSNGINGVPLNENANRTGHPVRNLQVDRNLSKRISEMPDVKSATVLVGERHAYVAVSLKDQGNGTGVGTPGHNGTPSTNIGRNGNVPSVNGVTGTRGDRTTGTTTPGMTDNGLTGTGTPARRDDGLYGTMGTGSYGMIRGLADGTRTDGARTDGTRTDGTTVEGARTAYEPSALTEDVKSRIANKVKQFAPSIEQVYVSANPEFIKHTTDLSRNVQNGHPVRGLSNQLVDVLERVFPTHAAGTNHPTLNTPTRPQNHTSAPMNHR</sequence>
<dbReference type="Proteomes" id="UP000319219">
    <property type="component" value="Unassembled WGS sequence"/>
</dbReference>
<dbReference type="EMBL" id="VIJZ01000006">
    <property type="protein sequence ID" value="TQR97875.1"/>
    <property type="molecule type" value="Genomic_DNA"/>
</dbReference>
<feature type="region of interest" description="Disordered" evidence="1">
    <location>
        <begin position="155"/>
        <end position="209"/>
    </location>
</feature>
<dbReference type="Pfam" id="PF09580">
    <property type="entry name" value="Spore_YhcN_YlaJ"/>
    <property type="match status" value="2"/>
</dbReference>
<organism evidence="3 4">
    <name type="scientific">Paenibacillus ottowii</name>
    <dbReference type="NCBI Taxonomy" id="2315729"/>
    <lineage>
        <taxon>Bacteria</taxon>
        <taxon>Bacillati</taxon>
        <taxon>Bacillota</taxon>
        <taxon>Bacilli</taxon>
        <taxon>Bacillales</taxon>
        <taxon>Paenibacillaceae</taxon>
        <taxon>Paenibacillus</taxon>
    </lineage>
</organism>
<feature type="compositionally biased region" description="Polar residues" evidence="1">
    <location>
        <begin position="155"/>
        <end position="170"/>
    </location>
</feature>
<protein>
    <recommendedName>
        <fullName evidence="5">YhcN/YlaJ family sporulation lipoprotein</fullName>
    </recommendedName>
</protein>
<feature type="compositionally biased region" description="Low complexity" evidence="1">
    <location>
        <begin position="171"/>
        <end position="194"/>
    </location>
</feature>
<evidence type="ECO:0000256" key="2">
    <source>
        <dbReference type="SAM" id="SignalP"/>
    </source>
</evidence>
<feature type="region of interest" description="Disordered" evidence="1">
    <location>
        <begin position="321"/>
        <end position="347"/>
    </location>
</feature>
<evidence type="ECO:0000313" key="4">
    <source>
        <dbReference type="Proteomes" id="UP000319219"/>
    </source>
</evidence>
<dbReference type="PROSITE" id="PS51257">
    <property type="entry name" value="PROKAR_LIPOPROTEIN"/>
    <property type="match status" value="1"/>
</dbReference>
<keyword evidence="4" id="KW-1185">Reference proteome</keyword>
<evidence type="ECO:0000313" key="3">
    <source>
        <dbReference type="EMBL" id="TQR97875.1"/>
    </source>
</evidence>
<feature type="compositionally biased region" description="Basic and acidic residues" evidence="1">
    <location>
        <begin position="227"/>
        <end position="238"/>
    </location>
</feature>
<feature type="chain" id="PRO_5046053367" description="YhcN/YlaJ family sporulation lipoprotein" evidence="2">
    <location>
        <begin position="22"/>
        <end position="347"/>
    </location>
</feature>
<comment type="caution">
    <text evidence="3">The sequence shown here is derived from an EMBL/GenBank/DDBJ whole genome shotgun (WGS) entry which is preliminary data.</text>
</comment>
<gene>
    <name evidence="3" type="ORF">FKV70_15445</name>
</gene>
<evidence type="ECO:0000256" key="1">
    <source>
        <dbReference type="SAM" id="MobiDB-lite"/>
    </source>
</evidence>
<dbReference type="RefSeq" id="WP_063209368.1">
    <property type="nucleotide sequence ID" value="NZ_VIJZ01000006.1"/>
</dbReference>
<name>A0ABY3B2D5_9BACL</name>